<organism evidence="2">
    <name type="scientific">hydrocarbon metagenome</name>
    <dbReference type="NCBI Taxonomy" id="938273"/>
    <lineage>
        <taxon>unclassified sequences</taxon>
        <taxon>metagenomes</taxon>
        <taxon>ecological metagenomes</taxon>
    </lineage>
</organism>
<accession>A0A0W8F344</accession>
<reference evidence="2" key="1">
    <citation type="journal article" date="2015" name="Proc. Natl. Acad. Sci. U.S.A.">
        <title>Networks of energetic and metabolic interactions define dynamics in microbial communities.</title>
        <authorList>
            <person name="Embree M."/>
            <person name="Liu J.K."/>
            <person name="Al-Bassam M.M."/>
            <person name="Zengler K."/>
        </authorList>
    </citation>
    <scope>NUCLEOTIDE SEQUENCE</scope>
</reference>
<gene>
    <name evidence="2" type="ORF">ASZ90_015035</name>
</gene>
<name>A0A0W8F344_9ZZZZ</name>
<sequence>MQTPHEDPVPQGALEEGYQGWQRLSRTGREETLDELLA</sequence>
<evidence type="ECO:0000256" key="1">
    <source>
        <dbReference type="SAM" id="MobiDB-lite"/>
    </source>
</evidence>
<proteinExistence type="predicted"/>
<dbReference type="EMBL" id="LNQE01001566">
    <property type="protein sequence ID" value="KUG15318.1"/>
    <property type="molecule type" value="Genomic_DNA"/>
</dbReference>
<evidence type="ECO:0000313" key="2">
    <source>
        <dbReference type="EMBL" id="KUG15318.1"/>
    </source>
</evidence>
<dbReference type="AlphaFoldDB" id="A0A0W8F344"/>
<protein>
    <submittedName>
        <fullName evidence="2">Uncharacterized protein</fullName>
    </submittedName>
</protein>
<feature type="region of interest" description="Disordered" evidence="1">
    <location>
        <begin position="1"/>
        <end position="38"/>
    </location>
</feature>
<comment type="caution">
    <text evidence="2">The sequence shown here is derived from an EMBL/GenBank/DDBJ whole genome shotgun (WGS) entry which is preliminary data.</text>
</comment>